<feature type="region of interest" description="Disordered" evidence="1">
    <location>
        <begin position="400"/>
        <end position="421"/>
    </location>
</feature>
<name>A0A438EAN8_VITVI</name>
<sequence length="553" mass="64252">MGREKDLVCFKCKKRRHIKYGCPLYKSETKRRMKKAMMGTWSESEESSEEENDKEVANMCFMEIDELDKGSKKDKWFLDSGCSRHITEDESKFAFLTKKKKGYVTFGDNAKCMHSEFEMSMMGELNFFLGLQIKQLKEGIFINQAKYIRDLLKRFNMEEAKTMKTSMSSSIKLDKNKKGKPIDSTMYRGMIEFDLSAVKRILRYLKRVMDIGLWTGRPFVKTGRPVRQDWGFKETPTLHFLHCFGLDFWEDWRLGFQFWTALSSCRAPHDSFGVDFLTLVRVFYSRATYGIGGLIISIVRGVEIHLYSESIYRIFDIDPVGLKVYESKIWPTVPRFEPREGGHRVEVSYYEAFLMDSIMMGRQIHLSYDTYDDLSMGLMKFEKAPDGSWVRRAETTNIGPGTWRDTSQSRGGCRDMRDGGWSRPSERLSIEGELELDIPPLRSKSVQFEATLSEPLILSSTPWRIVWINIKLISPLSLSICNKDLSIWRIAWISNKLASPHCLRVLRLAWINIRLRLSISSRGLSEVEGHLESQHEEMMTYLRSVFPPPPPQP</sequence>
<reference evidence="3 4" key="1">
    <citation type="journal article" date="2018" name="PLoS Genet.">
        <title>Population sequencing reveals clonal diversity and ancestral inbreeding in the grapevine cultivar Chardonnay.</title>
        <authorList>
            <person name="Roach M.J."/>
            <person name="Johnson D.L."/>
            <person name="Bohlmann J."/>
            <person name="van Vuuren H.J."/>
            <person name="Jones S.J."/>
            <person name="Pretorius I.S."/>
            <person name="Schmidt S.A."/>
            <person name="Borneman A.R."/>
        </authorList>
    </citation>
    <scope>NUCLEOTIDE SEQUENCE [LARGE SCALE GENOMIC DNA]</scope>
    <source>
        <strain evidence="4">cv. Chardonnay</strain>
        <tissue evidence="3">Leaf</tissue>
    </source>
</reference>
<proteinExistence type="predicted"/>
<feature type="compositionally biased region" description="Polar residues" evidence="1">
    <location>
        <begin position="400"/>
        <end position="410"/>
    </location>
</feature>
<evidence type="ECO:0000313" key="3">
    <source>
        <dbReference type="EMBL" id="RVW44590.1"/>
    </source>
</evidence>
<organism evidence="3 4">
    <name type="scientific">Vitis vinifera</name>
    <name type="common">Grape</name>
    <dbReference type="NCBI Taxonomy" id="29760"/>
    <lineage>
        <taxon>Eukaryota</taxon>
        <taxon>Viridiplantae</taxon>
        <taxon>Streptophyta</taxon>
        <taxon>Embryophyta</taxon>
        <taxon>Tracheophyta</taxon>
        <taxon>Spermatophyta</taxon>
        <taxon>Magnoliopsida</taxon>
        <taxon>eudicotyledons</taxon>
        <taxon>Gunneridae</taxon>
        <taxon>Pentapetalae</taxon>
        <taxon>rosids</taxon>
        <taxon>Vitales</taxon>
        <taxon>Vitaceae</taxon>
        <taxon>Viteae</taxon>
        <taxon>Vitis</taxon>
    </lineage>
</organism>
<feature type="compositionally biased region" description="Basic and acidic residues" evidence="1">
    <location>
        <begin position="412"/>
        <end position="421"/>
    </location>
</feature>
<evidence type="ECO:0000259" key="2">
    <source>
        <dbReference type="Pfam" id="PF07727"/>
    </source>
</evidence>
<dbReference type="AlphaFoldDB" id="A0A438EAN8"/>
<dbReference type="Proteomes" id="UP000288805">
    <property type="component" value="Unassembled WGS sequence"/>
</dbReference>
<accession>A0A438EAN8</accession>
<protein>
    <recommendedName>
        <fullName evidence="2">Reverse transcriptase Ty1/copia-type domain-containing protein</fullName>
    </recommendedName>
</protein>
<comment type="caution">
    <text evidence="3">The sequence shown here is derived from an EMBL/GenBank/DDBJ whole genome shotgun (WGS) entry which is preliminary data.</text>
</comment>
<feature type="domain" description="Reverse transcriptase Ty1/copia-type" evidence="2">
    <location>
        <begin position="108"/>
        <end position="167"/>
    </location>
</feature>
<evidence type="ECO:0000256" key="1">
    <source>
        <dbReference type="SAM" id="MobiDB-lite"/>
    </source>
</evidence>
<evidence type="ECO:0000313" key="4">
    <source>
        <dbReference type="Proteomes" id="UP000288805"/>
    </source>
</evidence>
<dbReference type="Pfam" id="PF07727">
    <property type="entry name" value="RVT_2"/>
    <property type="match status" value="1"/>
</dbReference>
<dbReference type="InterPro" id="IPR013103">
    <property type="entry name" value="RVT_2"/>
</dbReference>
<gene>
    <name evidence="3" type="ORF">CK203_104473</name>
</gene>
<dbReference type="EMBL" id="QGNW01001348">
    <property type="protein sequence ID" value="RVW44590.1"/>
    <property type="molecule type" value="Genomic_DNA"/>
</dbReference>